<dbReference type="Proteomes" id="UP000706039">
    <property type="component" value="Unassembled WGS sequence"/>
</dbReference>
<dbReference type="InterPro" id="IPR007627">
    <property type="entry name" value="RNA_pol_sigma70_r2"/>
</dbReference>
<gene>
    <name evidence="7" type="ORF">K7G82_24920</name>
</gene>
<dbReference type="InterPro" id="IPR014284">
    <property type="entry name" value="RNA_pol_sigma-70_dom"/>
</dbReference>
<dbReference type="PANTHER" id="PTHR30385">
    <property type="entry name" value="SIGMA FACTOR F FLAGELLAR"/>
    <property type="match status" value="1"/>
</dbReference>
<dbReference type="PRINTS" id="PR00046">
    <property type="entry name" value="SIGMA70FCT"/>
</dbReference>
<evidence type="ECO:0000256" key="4">
    <source>
        <dbReference type="ARBA" id="ARBA00023163"/>
    </source>
</evidence>
<evidence type="ECO:0000313" key="8">
    <source>
        <dbReference type="Proteomes" id="UP000706039"/>
    </source>
</evidence>
<dbReference type="SUPFAM" id="SSF88659">
    <property type="entry name" value="Sigma3 and sigma4 domains of RNA polymerase sigma factors"/>
    <property type="match status" value="1"/>
</dbReference>
<dbReference type="InterPro" id="IPR013325">
    <property type="entry name" value="RNA_pol_sigma_r2"/>
</dbReference>
<keyword evidence="1" id="KW-0805">Transcription regulation</keyword>
<dbReference type="EMBL" id="JAINVV010000012">
    <property type="protein sequence ID" value="MBY8825568.1"/>
    <property type="molecule type" value="Genomic_DNA"/>
</dbReference>
<keyword evidence="3" id="KW-0238">DNA-binding</keyword>
<sequence>MDLLVRPDRAEASLWRRFKSSGHPRLRESLFERYRRFARSLARRHARRSALGNDVVADLEQCAYGGLLEAIDRYDPARGTSFLSFATARIAGSIVDGLGNLDEHNAQYRFRRRAERERLDSLIGDEARTGQGNAIGQLTDLIAELALGLILAAEENEASGPYSGRPDSGFDTLAWRQTKILLHQRVDSLSEFERIVVRQHYQNDLLFSQIATMLGLSRGRISQIHKSALGKLRKTMRFIQ</sequence>
<evidence type="ECO:0000259" key="5">
    <source>
        <dbReference type="Pfam" id="PF04542"/>
    </source>
</evidence>
<feature type="domain" description="RNA polymerase sigma-70 region 2" evidence="5">
    <location>
        <begin position="30"/>
        <end position="98"/>
    </location>
</feature>
<organism evidence="7 8">
    <name type="scientific">Sphingomonas colocasiae</name>
    <dbReference type="NCBI Taxonomy" id="1848973"/>
    <lineage>
        <taxon>Bacteria</taxon>
        <taxon>Pseudomonadati</taxon>
        <taxon>Pseudomonadota</taxon>
        <taxon>Alphaproteobacteria</taxon>
        <taxon>Sphingomonadales</taxon>
        <taxon>Sphingomonadaceae</taxon>
        <taxon>Sphingomonas</taxon>
    </lineage>
</organism>
<evidence type="ECO:0000256" key="3">
    <source>
        <dbReference type="ARBA" id="ARBA00023125"/>
    </source>
</evidence>
<dbReference type="Pfam" id="PF04545">
    <property type="entry name" value="Sigma70_r4"/>
    <property type="match status" value="1"/>
</dbReference>
<dbReference type="InterPro" id="IPR000943">
    <property type="entry name" value="RNA_pol_sigma70"/>
</dbReference>
<dbReference type="Gene3D" id="1.10.1740.10">
    <property type="match status" value="1"/>
</dbReference>
<name>A0ABS7PWC0_9SPHN</name>
<dbReference type="NCBIfam" id="TIGR02937">
    <property type="entry name" value="sigma70-ECF"/>
    <property type="match status" value="1"/>
</dbReference>
<evidence type="ECO:0000259" key="6">
    <source>
        <dbReference type="Pfam" id="PF04545"/>
    </source>
</evidence>
<protein>
    <submittedName>
        <fullName evidence="7">Sigma-70 family RNA polymerase sigma factor</fullName>
    </submittedName>
</protein>
<dbReference type="SUPFAM" id="SSF88946">
    <property type="entry name" value="Sigma2 domain of RNA polymerase sigma factors"/>
    <property type="match status" value="1"/>
</dbReference>
<dbReference type="InterPro" id="IPR013324">
    <property type="entry name" value="RNA_pol_sigma_r3/r4-like"/>
</dbReference>
<dbReference type="Pfam" id="PF04542">
    <property type="entry name" value="Sigma70_r2"/>
    <property type="match status" value="1"/>
</dbReference>
<evidence type="ECO:0000256" key="2">
    <source>
        <dbReference type="ARBA" id="ARBA00023082"/>
    </source>
</evidence>
<evidence type="ECO:0000313" key="7">
    <source>
        <dbReference type="EMBL" id="MBY8825568.1"/>
    </source>
</evidence>
<keyword evidence="8" id="KW-1185">Reference proteome</keyword>
<dbReference type="InterPro" id="IPR007630">
    <property type="entry name" value="RNA_pol_sigma70_r4"/>
</dbReference>
<dbReference type="Gene3D" id="1.20.140.160">
    <property type="match status" value="1"/>
</dbReference>
<feature type="domain" description="RNA polymerase sigma-70 region 4" evidence="6">
    <location>
        <begin position="187"/>
        <end position="234"/>
    </location>
</feature>
<dbReference type="RefSeq" id="WP_222992666.1">
    <property type="nucleotide sequence ID" value="NZ_JAINVV010000012.1"/>
</dbReference>
<keyword evidence="4" id="KW-0804">Transcription</keyword>
<comment type="caution">
    <text evidence="7">The sequence shown here is derived from an EMBL/GenBank/DDBJ whole genome shotgun (WGS) entry which is preliminary data.</text>
</comment>
<keyword evidence="2" id="KW-0731">Sigma factor</keyword>
<reference evidence="7 8" key="1">
    <citation type="submission" date="2021-08" db="EMBL/GenBank/DDBJ databases">
        <authorList>
            <person name="Tuo L."/>
        </authorList>
    </citation>
    <scope>NUCLEOTIDE SEQUENCE [LARGE SCALE GENOMIC DNA]</scope>
    <source>
        <strain evidence="7 8">JCM 31229</strain>
    </source>
</reference>
<proteinExistence type="predicted"/>
<evidence type="ECO:0000256" key="1">
    <source>
        <dbReference type="ARBA" id="ARBA00023015"/>
    </source>
</evidence>
<dbReference type="CDD" id="cd06171">
    <property type="entry name" value="Sigma70_r4"/>
    <property type="match status" value="1"/>
</dbReference>
<accession>A0ABS7PWC0</accession>